<dbReference type="PROSITE" id="PS50005">
    <property type="entry name" value="TPR"/>
    <property type="match status" value="1"/>
</dbReference>
<evidence type="ECO:0000256" key="5">
    <source>
        <dbReference type="SAM" id="SignalP"/>
    </source>
</evidence>
<feature type="compositionally biased region" description="Basic residues" evidence="4">
    <location>
        <begin position="213"/>
        <end position="230"/>
    </location>
</feature>
<proteinExistence type="predicted"/>
<organism evidence="6 7">
    <name type="scientific">Hoylesella buccalis DNF00853</name>
    <dbReference type="NCBI Taxonomy" id="1401074"/>
    <lineage>
        <taxon>Bacteria</taxon>
        <taxon>Pseudomonadati</taxon>
        <taxon>Bacteroidota</taxon>
        <taxon>Bacteroidia</taxon>
        <taxon>Bacteroidales</taxon>
        <taxon>Prevotellaceae</taxon>
        <taxon>Hoylesella</taxon>
    </lineage>
</organism>
<comment type="caution">
    <text evidence="6">The sequence shown here is derived from an EMBL/GenBank/DDBJ whole genome shotgun (WGS) entry which is preliminary data.</text>
</comment>
<evidence type="ECO:0000313" key="6">
    <source>
        <dbReference type="EMBL" id="KGF35215.1"/>
    </source>
</evidence>
<accession>A0A095ZKC8</accession>
<evidence type="ECO:0000313" key="7">
    <source>
        <dbReference type="Proteomes" id="UP000029556"/>
    </source>
</evidence>
<dbReference type="Pfam" id="PF13432">
    <property type="entry name" value="TPR_16"/>
    <property type="match status" value="1"/>
</dbReference>
<dbReference type="PANTHER" id="PTHR44227">
    <property type="match status" value="1"/>
</dbReference>
<feature type="repeat" description="TPR" evidence="3">
    <location>
        <begin position="98"/>
        <end position="131"/>
    </location>
</feature>
<name>A0A095ZKC8_9BACT</name>
<feature type="compositionally biased region" description="Polar residues" evidence="4">
    <location>
        <begin position="201"/>
        <end position="212"/>
    </location>
</feature>
<dbReference type="SMART" id="SM00028">
    <property type="entry name" value="TPR"/>
    <property type="match status" value="3"/>
</dbReference>
<dbReference type="Proteomes" id="UP000029556">
    <property type="component" value="Unassembled WGS sequence"/>
</dbReference>
<dbReference type="InterPro" id="IPR011990">
    <property type="entry name" value="TPR-like_helical_dom_sf"/>
</dbReference>
<feature type="chain" id="PRO_5001914463" evidence="5">
    <location>
        <begin position="25"/>
        <end position="230"/>
    </location>
</feature>
<feature type="compositionally biased region" description="Low complexity" evidence="4">
    <location>
        <begin position="174"/>
        <end position="184"/>
    </location>
</feature>
<dbReference type="AlphaFoldDB" id="A0A095ZKC8"/>
<evidence type="ECO:0000256" key="2">
    <source>
        <dbReference type="ARBA" id="ARBA00022803"/>
    </source>
</evidence>
<evidence type="ECO:0000256" key="4">
    <source>
        <dbReference type="SAM" id="MobiDB-lite"/>
    </source>
</evidence>
<keyword evidence="1" id="KW-0677">Repeat</keyword>
<keyword evidence="5" id="KW-0732">Signal</keyword>
<gene>
    <name evidence="6" type="ORF">HMPREF2137_05035</name>
</gene>
<dbReference type="PANTHER" id="PTHR44227:SF3">
    <property type="entry name" value="PROTEIN O-MANNOSYL-TRANSFERASE TMTC4"/>
    <property type="match status" value="1"/>
</dbReference>
<dbReference type="Gene3D" id="1.25.40.10">
    <property type="entry name" value="Tetratricopeptide repeat domain"/>
    <property type="match status" value="2"/>
</dbReference>
<dbReference type="InterPro" id="IPR052346">
    <property type="entry name" value="O-mannosyl-transferase_TMTC"/>
</dbReference>
<keyword evidence="2 3" id="KW-0802">TPR repeat</keyword>
<feature type="compositionally biased region" description="Basic and acidic residues" evidence="4">
    <location>
        <begin position="154"/>
        <end position="173"/>
    </location>
</feature>
<evidence type="ECO:0000256" key="1">
    <source>
        <dbReference type="ARBA" id="ARBA00022737"/>
    </source>
</evidence>
<protein>
    <submittedName>
        <fullName evidence="6">Uncharacterized protein</fullName>
    </submittedName>
</protein>
<dbReference type="SUPFAM" id="SSF48452">
    <property type="entry name" value="TPR-like"/>
    <property type="match status" value="1"/>
</dbReference>
<dbReference type="InterPro" id="IPR019734">
    <property type="entry name" value="TPR_rpt"/>
</dbReference>
<feature type="region of interest" description="Disordered" evidence="4">
    <location>
        <begin position="144"/>
        <end position="230"/>
    </location>
</feature>
<dbReference type="EMBL" id="JRNN01000054">
    <property type="protein sequence ID" value="KGF35215.1"/>
    <property type="molecule type" value="Genomic_DNA"/>
</dbReference>
<dbReference type="RefSeq" id="WP_036872370.1">
    <property type="nucleotide sequence ID" value="NZ_JRNN01000054.1"/>
</dbReference>
<reference evidence="6 7" key="1">
    <citation type="submission" date="2014-07" db="EMBL/GenBank/DDBJ databases">
        <authorList>
            <person name="McCorrison J."/>
            <person name="Sanka R."/>
            <person name="Torralba M."/>
            <person name="Gillis M."/>
            <person name="Haft D.H."/>
            <person name="Methe B."/>
            <person name="Sutton G."/>
            <person name="Nelson K.E."/>
        </authorList>
    </citation>
    <scope>NUCLEOTIDE SEQUENCE [LARGE SCALE GENOMIC DNA]</scope>
    <source>
        <strain evidence="6 7">DNF00853</strain>
    </source>
</reference>
<dbReference type="Pfam" id="PF00515">
    <property type="entry name" value="TPR_1"/>
    <property type="match status" value="1"/>
</dbReference>
<sequence length="230" mass="26737">MNNTLIRYMLGLFVMAMCVTNVYAQSDRQFIRSGNKLYRSQNYAKAEAEYRKAIAQNGQNPQALYNLGCALMMQQKDSAAIVQYENAGKLESSKSRKAKIYHNIGVICQNHQMYGEAIEAYKESLRNNPDDNETRYNLALCKRQQKNQKQNGGEQKKKDDQKGKDKQKKDDQQQKQQDQQQQQKNKPKDRMSKENAEQLLNAATQQEKATQQRMKKAMRQSGKKKLKKNW</sequence>
<feature type="compositionally biased region" description="Basic and acidic residues" evidence="4">
    <location>
        <begin position="186"/>
        <end position="196"/>
    </location>
</feature>
<feature type="signal peptide" evidence="5">
    <location>
        <begin position="1"/>
        <end position="24"/>
    </location>
</feature>
<evidence type="ECO:0000256" key="3">
    <source>
        <dbReference type="PROSITE-ProRule" id="PRU00339"/>
    </source>
</evidence>